<dbReference type="RefSeq" id="WP_005891953.1">
    <property type="nucleotide sequence ID" value="NZ_AQGQ01000003.1"/>
</dbReference>
<feature type="region of interest" description="Disordered" evidence="1">
    <location>
        <begin position="314"/>
        <end position="338"/>
    </location>
</feature>
<reference evidence="4 5" key="1">
    <citation type="journal article" date="2013" name="Genome Announc.">
        <title>Draft Genome Sequence of Aeromonas molluscorum Strain 848TT, Isolated from Bivalve Molluscs.</title>
        <authorList>
            <person name="Spataro N."/>
            <person name="Farfan M."/>
            <person name="Albarral V."/>
            <person name="Sanglas A."/>
            <person name="Loren J.G."/>
            <person name="Fuste M.C."/>
            <person name="Bosch E."/>
        </authorList>
    </citation>
    <scope>NUCLEOTIDE SEQUENCE [LARGE SCALE GENOMIC DNA]</scope>
    <source>
        <strain evidence="4 5">848</strain>
    </source>
</reference>
<dbReference type="SUPFAM" id="SSF49373">
    <property type="entry name" value="Invasin/intimin cell-adhesion fragments"/>
    <property type="match status" value="3"/>
</dbReference>
<feature type="domain" description="BIG2" evidence="3">
    <location>
        <begin position="223"/>
        <end position="304"/>
    </location>
</feature>
<sequence length="338" mass="34781">MSRMLNIFLPLLFSLILFACGGGGGGGDDSNSPSPSPAKKLTSLQITANPVGTQARAEVDPQIPLGIDTQYQAVGAYSDGTTEDVTTKVTWNSSVPSVATIDDSGLAKAMELGQSTITASYQGVTSNSSMFEATSAIVTNIQITAPASKLARGLKLQLTAMASFSDGSSKDISSQASWISNQPTLLSVDAKGQITGKASGTAIVTANLQEATGQITISVTNATISQIQITPTSLTLAKGLTNKLTAIATLSDQSTQDVSSQVAWLSSNTSIATISTQGLVKAMATGSTTLSASLLGVTKSLSLTVTNATLNQGGLTIANPPPDPCRWPDSSTRRYRQL</sequence>
<protein>
    <submittedName>
        <fullName evidence="4">Ig domain-containing protein group 2 domain-containing protein</fullName>
    </submittedName>
</protein>
<dbReference type="SMART" id="SM00635">
    <property type="entry name" value="BID_2"/>
    <property type="match status" value="3"/>
</dbReference>
<dbReference type="EMBL" id="AQGQ01000003">
    <property type="protein sequence ID" value="EOD56927.1"/>
    <property type="molecule type" value="Genomic_DNA"/>
</dbReference>
<evidence type="ECO:0000256" key="1">
    <source>
        <dbReference type="SAM" id="MobiDB-lite"/>
    </source>
</evidence>
<dbReference type="InterPro" id="IPR008964">
    <property type="entry name" value="Invasin/intimin_cell_adhesion"/>
</dbReference>
<feature type="domain" description="BIG2" evidence="3">
    <location>
        <begin position="53"/>
        <end position="131"/>
    </location>
</feature>
<dbReference type="PROSITE" id="PS51257">
    <property type="entry name" value="PROKAR_LIPOPROTEIN"/>
    <property type="match status" value="1"/>
</dbReference>
<feature type="chain" id="PRO_5004350392" evidence="2">
    <location>
        <begin position="20"/>
        <end position="338"/>
    </location>
</feature>
<dbReference type="OrthoDB" id="6192638at2"/>
<dbReference type="Gene3D" id="2.60.40.1080">
    <property type="match status" value="3"/>
</dbReference>
<dbReference type="Proteomes" id="UP000013526">
    <property type="component" value="Unassembled WGS sequence"/>
</dbReference>
<organism evidence="4 5">
    <name type="scientific">Aeromonas molluscorum 848</name>
    <dbReference type="NCBI Taxonomy" id="1268236"/>
    <lineage>
        <taxon>Bacteria</taxon>
        <taxon>Pseudomonadati</taxon>
        <taxon>Pseudomonadota</taxon>
        <taxon>Gammaproteobacteria</taxon>
        <taxon>Aeromonadales</taxon>
        <taxon>Aeromonadaceae</taxon>
        <taxon>Aeromonas</taxon>
    </lineage>
</organism>
<comment type="caution">
    <text evidence="4">The sequence shown here is derived from an EMBL/GenBank/DDBJ whole genome shotgun (WGS) entry which is preliminary data.</text>
</comment>
<evidence type="ECO:0000313" key="5">
    <source>
        <dbReference type="Proteomes" id="UP000013526"/>
    </source>
</evidence>
<dbReference type="AlphaFoldDB" id="R1FB87"/>
<dbReference type="InterPro" id="IPR003343">
    <property type="entry name" value="Big_2"/>
</dbReference>
<evidence type="ECO:0000313" key="4">
    <source>
        <dbReference type="EMBL" id="EOD56927.1"/>
    </source>
</evidence>
<dbReference type="FunFam" id="2.60.40.1080:FF:000001">
    <property type="entry name" value="Bacterial Ig-like domain, group 2"/>
    <property type="match status" value="1"/>
</dbReference>
<keyword evidence="2" id="KW-0732">Signal</keyword>
<dbReference type="Pfam" id="PF02368">
    <property type="entry name" value="Big_2"/>
    <property type="match status" value="3"/>
</dbReference>
<gene>
    <name evidence="4" type="ORF">G113_01544</name>
</gene>
<proteinExistence type="predicted"/>
<feature type="signal peptide" evidence="2">
    <location>
        <begin position="1"/>
        <end position="19"/>
    </location>
</feature>
<keyword evidence="5" id="KW-1185">Reference proteome</keyword>
<feature type="domain" description="BIG2" evidence="3">
    <location>
        <begin position="137"/>
        <end position="218"/>
    </location>
</feature>
<name>R1FB87_9GAMM</name>
<evidence type="ECO:0000256" key="2">
    <source>
        <dbReference type="SAM" id="SignalP"/>
    </source>
</evidence>
<evidence type="ECO:0000259" key="3">
    <source>
        <dbReference type="SMART" id="SM00635"/>
    </source>
</evidence>
<dbReference type="PATRIC" id="fig|1268236.3.peg.310"/>
<accession>R1FB87</accession>